<dbReference type="EMBL" id="JAOYFB010000038">
    <property type="protein sequence ID" value="KAK4027981.1"/>
    <property type="molecule type" value="Genomic_DNA"/>
</dbReference>
<evidence type="ECO:0000313" key="2">
    <source>
        <dbReference type="Proteomes" id="UP001234178"/>
    </source>
</evidence>
<accession>A0ABR0ASA4</accession>
<name>A0ABR0ASA4_9CRUS</name>
<gene>
    <name evidence="1" type="ORF">OUZ56_017144</name>
</gene>
<evidence type="ECO:0008006" key="3">
    <source>
        <dbReference type="Google" id="ProtNLM"/>
    </source>
</evidence>
<reference evidence="1 2" key="1">
    <citation type="journal article" date="2023" name="Nucleic Acids Res.">
        <title>The hologenome of Daphnia magna reveals possible DNA methylation and microbiome-mediated evolution of the host genome.</title>
        <authorList>
            <person name="Chaturvedi A."/>
            <person name="Li X."/>
            <person name="Dhandapani V."/>
            <person name="Marshall H."/>
            <person name="Kissane S."/>
            <person name="Cuenca-Cambronero M."/>
            <person name="Asole G."/>
            <person name="Calvet F."/>
            <person name="Ruiz-Romero M."/>
            <person name="Marangio P."/>
            <person name="Guigo R."/>
            <person name="Rago D."/>
            <person name="Mirbahai L."/>
            <person name="Eastwood N."/>
            <person name="Colbourne J.K."/>
            <person name="Zhou J."/>
            <person name="Mallon E."/>
            <person name="Orsini L."/>
        </authorList>
    </citation>
    <scope>NUCLEOTIDE SEQUENCE [LARGE SCALE GENOMIC DNA]</scope>
    <source>
        <strain evidence="1">LRV0_1</strain>
    </source>
</reference>
<proteinExistence type="predicted"/>
<organism evidence="1 2">
    <name type="scientific">Daphnia magna</name>
    <dbReference type="NCBI Taxonomy" id="35525"/>
    <lineage>
        <taxon>Eukaryota</taxon>
        <taxon>Metazoa</taxon>
        <taxon>Ecdysozoa</taxon>
        <taxon>Arthropoda</taxon>
        <taxon>Crustacea</taxon>
        <taxon>Branchiopoda</taxon>
        <taxon>Diplostraca</taxon>
        <taxon>Cladocera</taxon>
        <taxon>Anomopoda</taxon>
        <taxon>Daphniidae</taxon>
        <taxon>Daphnia</taxon>
    </lineage>
</organism>
<dbReference type="Proteomes" id="UP001234178">
    <property type="component" value="Unassembled WGS sequence"/>
</dbReference>
<comment type="caution">
    <text evidence="1">The sequence shown here is derived from an EMBL/GenBank/DDBJ whole genome shotgun (WGS) entry which is preliminary data.</text>
</comment>
<sequence length="115" mass="11726">MLAATPSASRSGPLAALISFAASGSTEIWLLKMGGVAQVTVVIADVANPATAVVGLPSLVSALLAVGSRRQGEALPGRSTSSLTNCPLFDSLFMTELPNKSFPSLTSNMSWSSKS</sequence>
<keyword evidence="2" id="KW-1185">Reference proteome</keyword>
<evidence type="ECO:0000313" key="1">
    <source>
        <dbReference type="EMBL" id="KAK4027981.1"/>
    </source>
</evidence>
<protein>
    <recommendedName>
        <fullName evidence="3">Secreted protein</fullName>
    </recommendedName>
</protein>